<gene>
    <name evidence="1" type="ORF">JZO67_002226</name>
</gene>
<accession>A0ABV0ENS3</accession>
<evidence type="ECO:0000313" key="2">
    <source>
        <dbReference type="Proteomes" id="UP000664357"/>
    </source>
</evidence>
<name>A0ABV0ENS3_9ENTE</name>
<proteinExistence type="predicted"/>
<organism evidence="1 2">
    <name type="scientific">Candidatus Enterococcus ferrettii</name>
    <dbReference type="NCBI Taxonomy" id="2815324"/>
    <lineage>
        <taxon>Bacteria</taxon>
        <taxon>Bacillati</taxon>
        <taxon>Bacillota</taxon>
        <taxon>Bacilli</taxon>
        <taxon>Lactobacillales</taxon>
        <taxon>Enterococcaceae</taxon>
        <taxon>Enterococcus</taxon>
    </lineage>
</organism>
<keyword evidence="2" id="KW-1185">Reference proteome</keyword>
<sequence>MNEIRQYEFGLIPFNVLKQTLWDFGPNAILEIGEDCFQFYIDKASNRHSLDYYIEEWSNGIKNRNSQQRQNP</sequence>
<reference evidence="1 2" key="2">
    <citation type="submission" date="2024-02" db="EMBL/GenBank/DDBJ databases">
        <title>The Genome Sequence of Enterococcus sp. DIV0159.</title>
        <authorList>
            <person name="Earl A."/>
            <person name="Manson A."/>
            <person name="Gilmore M."/>
            <person name="Sanders J."/>
            <person name="Shea T."/>
            <person name="Howe W."/>
            <person name="Livny J."/>
            <person name="Cuomo C."/>
            <person name="Neafsey D."/>
            <person name="Birren B."/>
        </authorList>
    </citation>
    <scope>NUCLEOTIDE SEQUENCE [LARGE SCALE GENOMIC DNA]</scope>
    <source>
        <strain evidence="1 2">665A</strain>
    </source>
</reference>
<comment type="caution">
    <text evidence="1">The sequence shown here is derived from an EMBL/GenBank/DDBJ whole genome shotgun (WGS) entry which is preliminary data.</text>
</comment>
<evidence type="ECO:0000313" key="1">
    <source>
        <dbReference type="EMBL" id="MEO1770275.1"/>
    </source>
</evidence>
<dbReference type="EMBL" id="JAFREL020000002">
    <property type="protein sequence ID" value="MEO1770275.1"/>
    <property type="molecule type" value="Genomic_DNA"/>
</dbReference>
<protein>
    <submittedName>
        <fullName evidence="1">Uncharacterized protein</fullName>
    </submittedName>
</protein>
<dbReference type="Proteomes" id="UP000664357">
    <property type="component" value="Unassembled WGS sequence"/>
</dbReference>
<reference evidence="1 2" key="1">
    <citation type="submission" date="2021-03" db="EMBL/GenBank/DDBJ databases">
        <authorList>
            <person name="Gilmore M.S."/>
            <person name="Schwartzman J."/>
            <person name="Van Tyne D."/>
            <person name="Martin M."/>
            <person name="Earl A.M."/>
            <person name="Manson A.L."/>
            <person name="Straub T."/>
            <person name="Salamzade R."/>
            <person name="Saavedra J."/>
            <person name="Lebreton F."/>
            <person name="Prichula J."/>
            <person name="Schaufler K."/>
            <person name="Gaca A."/>
            <person name="Sgardioli B."/>
            <person name="Wagenaar J."/>
            <person name="Strong T."/>
        </authorList>
    </citation>
    <scope>NUCLEOTIDE SEQUENCE [LARGE SCALE GENOMIC DNA]</scope>
    <source>
        <strain evidence="1 2">665A</strain>
    </source>
</reference>